<evidence type="ECO:0000313" key="2">
    <source>
        <dbReference type="Proteomes" id="UP000198656"/>
    </source>
</evidence>
<proteinExistence type="predicted"/>
<dbReference type="EMBL" id="FNCP01000006">
    <property type="protein sequence ID" value="SDG80233.1"/>
    <property type="molecule type" value="Genomic_DNA"/>
</dbReference>
<accession>A0A1G7X7X8</accession>
<dbReference type="PANTHER" id="PTHR40056:SF1">
    <property type="entry name" value="DUF1836 DOMAIN-CONTAINING PROTEIN"/>
    <property type="match status" value="1"/>
</dbReference>
<gene>
    <name evidence="1" type="ORF">SAMN05443529_106154</name>
</gene>
<evidence type="ECO:0008006" key="3">
    <source>
        <dbReference type="Google" id="ProtNLM"/>
    </source>
</evidence>
<organism evidence="1 2">
    <name type="scientific">Desulfosporosinus hippei DSM 8344</name>
    <dbReference type="NCBI Taxonomy" id="1121419"/>
    <lineage>
        <taxon>Bacteria</taxon>
        <taxon>Bacillati</taxon>
        <taxon>Bacillota</taxon>
        <taxon>Clostridia</taxon>
        <taxon>Eubacteriales</taxon>
        <taxon>Desulfitobacteriaceae</taxon>
        <taxon>Desulfosporosinus</taxon>
    </lineage>
</organism>
<dbReference type="PANTHER" id="PTHR40056">
    <property type="entry name" value="HYPOTHETICAL CYTOSOLIC PROTEIN"/>
    <property type="match status" value="1"/>
</dbReference>
<dbReference type="Pfam" id="PF08876">
    <property type="entry name" value="DUF1836"/>
    <property type="match status" value="1"/>
</dbReference>
<reference evidence="2" key="1">
    <citation type="submission" date="2016-10" db="EMBL/GenBank/DDBJ databases">
        <authorList>
            <person name="Varghese N."/>
            <person name="Submissions S."/>
        </authorList>
    </citation>
    <scope>NUCLEOTIDE SEQUENCE [LARGE SCALE GENOMIC DNA]</scope>
    <source>
        <strain evidence="2">DSM 8344</strain>
    </source>
</reference>
<dbReference type="RefSeq" id="WP_092331775.1">
    <property type="nucleotide sequence ID" value="NZ_FNCP01000006.1"/>
</dbReference>
<dbReference type="STRING" id="1121419.SAMN05443529_106154"/>
<sequence>MNVKHLQAIRNVLNDLEPKQKALPYLELDSMMLAQVVEVAKRVSQNDINPTHVQNWVRRKYLPNPLKRKYSREQVANILLINDLRDILSLEEVSQLLGYVNQSLLDTSDDRINPTKLYRYYSETFDCTQMDWEKSLRELEKEVQQTLAEDEMPGEDREKVETTLVILNLLARANLYKQIAKRWLNSLET</sequence>
<dbReference type="InterPro" id="IPR014975">
    <property type="entry name" value="DUF1836"/>
</dbReference>
<evidence type="ECO:0000313" key="1">
    <source>
        <dbReference type="EMBL" id="SDG80233.1"/>
    </source>
</evidence>
<dbReference type="Proteomes" id="UP000198656">
    <property type="component" value="Unassembled WGS sequence"/>
</dbReference>
<protein>
    <recommendedName>
        <fullName evidence="3">DUF1836 domain-containing protein</fullName>
    </recommendedName>
</protein>
<keyword evidence="2" id="KW-1185">Reference proteome</keyword>
<dbReference type="OrthoDB" id="3191472at2"/>
<name>A0A1G7X7X8_9FIRM</name>
<dbReference type="AlphaFoldDB" id="A0A1G7X7X8"/>